<dbReference type="SUPFAM" id="SSF161098">
    <property type="entry name" value="MetI-like"/>
    <property type="match status" value="1"/>
</dbReference>
<comment type="similarity">
    <text evidence="2 9">Belongs to the binding-protein-dependent transport system permease family.</text>
</comment>
<keyword evidence="12" id="KW-1185">Reference proteome</keyword>
<sequence length="268" mass="29197">MATRAFDYQILAQTGRTFRLERLPLSSFVAPLALLALWQLACLTGLFPPQVLVPPSGVAKALADMTASGELQRHVGDSLQRLLIGFVIGALAGMAFGATIALSQLAEAAFSPTFLTLWQVPVIAFVPMMVMFLGIDEPFKVAVVAIASFFPMALATFDGIRGVPRNWFEVAKIYRLRLFQLIRRILLPATVPAILTGLRISLTRAWVVLVAAELLAADSGIGQMMEMGRQLFQIDVVLAGVIVSGLIGFLLDRGARWIESRASRWRTA</sequence>
<evidence type="ECO:0000259" key="10">
    <source>
        <dbReference type="PROSITE" id="PS50928"/>
    </source>
</evidence>
<evidence type="ECO:0000256" key="9">
    <source>
        <dbReference type="RuleBase" id="RU363032"/>
    </source>
</evidence>
<evidence type="ECO:0000256" key="2">
    <source>
        <dbReference type="ARBA" id="ARBA00009306"/>
    </source>
</evidence>
<protein>
    <submittedName>
        <fullName evidence="11">Sulfonate transport system permease protein</fullName>
    </submittedName>
</protein>
<evidence type="ECO:0000313" key="11">
    <source>
        <dbReference type="EMBL" id="TWH92684.1"/>
    </source>
</evidence>
<keyword evidence="6 9" id="KW-1133">Transmembrane helix</keyword>
<comment type="subcellular location">
    <subcellularLocation>
        <location evidence="1 9">Cell membrane</location>
        <topology evidence="1 9">Multi-pass membrane protein</topology>
    </subcellularLocation>
</comment>
<feature type="transmembrane region" description="Helical" evidence="9">
    <location>
        <begin position="185"/>
        <end position="211"/>
    </location>
</feature>
<feature type="transmembrane region" description="Helical" evidence="9">
    <location>
        <begin position="25"/>
        <end position="47"/>
    </location>
</feature>
<feature type="transmembrane region" description="Helical" evidence="9">
    <location>
        <begin position="141"/>
        <end position="164"/>
    </location>
</feature>
<dbReference type="Gene3D" id="1.10.3720.10">
    <property type="entry name" value="MetI-like"/>
    <property type="match status" value="1"/>
</dbReference>
<feature type="transmembrane region" description="Helical" evidence="9">
    <location>
        <begin position="114"/>
        <end position="135"/>
    </location>
</feature>
<dbReference type="PANTHER" id="PTHR30151">
    <property type="entry name" value="ALKANE SULFONATE ABC TRANSPORTER-RELATED, MEMBRANE SUBUNIT"/>
    <property type="match status" value="1"/>
</dbReference>
<evidence type="ECO:0000256" key="3">
    <source>
        <dbReference type="ARBA" id="ARBA00022448"/>
    </source>
</evidence>
<feature type="transmembrane region" description="Helical" evidence="9">
    <location>
        <begin position="231"/>
        <end position="251"/>
    </location>
</feature>
<evidence type="ECO:0000256" key="6">
    <source>
        <dbReference type="ARBA" id="ARBA00022989"/>
    </source>
</evidence>
<feature type="transmembrane region" description="Helical" evidence="9">
    <location>
        <begin position="82"/>
        <end position="102"/>
    </location>
</feature>
<comment type="caution">
    <text evidence="11">The sequence shown here is derived from an EMBL/GenBank/DDBJ whole genome shotgun (WGS) entry which is preliminary data.</text>
</comment>
<evidence type="ECO:0000256" key="5">
    <source>
        <dbReference type="ARBA" id="ARBA00022692"/>
    </source>
</evidence>
<dbReference type="PROSITE" id="PS50928">
    <property type="entry name" value="ABC_TM1"/>
    <property type="match status" value="1"/>
</dbReference>
<dbReference type="CDD" id="cd06261">
    <property type="entry name" value="TM_PBP2"/>
    <property type="match status" value="1"/>
</dbReference>
<keyword evidence="4" id="KW-1003">Cell membrane</keyword>
<dbReference type="FunFam" id="1.10.3720.10:FF:000003">
    <property type="entry name" value="Aliphatic sulfonate ABC transporter permease"/>
    <property type="match status" value="1"/>
</dbReference>
<evidence type="ECO:0000256" key="1">
    <source>
        <dbReference type="ARBA" id="ARBA00004651"/>
    </source>
</evidence>
<dbReference type="EMBL" id="VLKK01000008">
    <property type="protein sequence ID" value="TWH92684.1"/>
    <property type="molecule type" value="Genomic_DNA"/>
</dbReference>
<dbReference type="InterPro" id="IPR035906">
    <property type="entry name" value="MetI-like_sf"/>
</dbReference>
<proteinExistence type="inferred from homology"/>
<keyword evidence="3 9" id="KW-0813">Transport</keyword>
<dbReference type="AlphaFoldDB" id="A0A562KBJ8"/>
<dbReference type="PANTHER" id="PTHR30151:SF25">
    <property type="entry name" value="TAURINE TRANSPORT SYSTEM PERMEASE PROTEIN TAUC"/>
    <property type="match status" value="1"/>
</dbReference>
<dbReference type="Proteomes" id="UP000316624">
    <property type="component" value="Unassembled WGS sequence"/>
</dbReference>
<dbReference type="RefSeq" id="WP_021244833.1">
    <property type="nucleotide sequence ID" value="NZ_JACIIY010000007.1"/>
</dbReference>
<dbReference type="InterPro" id="IPR000515">
    <property type="entry name" value="MetI-like"/>
</dbReference>
<dbReference type="GO" id="GO:0042918">
    <property type="term" value="P:alkanesulfonate transmembrane transport"/>
    <property type="evidence" value="ECO:0007669"/>
    <property type="project" value="UniProtKB-ARBA"/>
</dbReference>
<evidence type="ECO:0000256" key="4">
    <source>
        <dbReference type="ARBA" id="ARBA00022475"/>
    </source>
</evidence>
<organism evidence="11 12">
    <name type="scientific">Sphingobium wenxiniae (strain DSM 21828 / CGMCC 1.7748 / JZ-1)</name>
    <dbReference type="NCBI Taxonomy" id="595605"/>
    <lineage>
        <taxon>Bacteria</taxon>
        <taxon>Pseudomonadati</taxon>
        <taxon>Pseudomonadota</taxon>
        <taxon>Alphaproteobacteria</taxon>
        <taxon>Sphingomonadales</taxon>
        <taxon>Sphingomonadaceae</taxon>
        <taxon>Sphingobium</taxon>
    </lineage>
</organism>
<evidence type="ECO:0000313" key="12">
    <source>
        <dbReference type="Proteomes" id="UP000316624"/>
    </source>
</evidence>
<comment type="function">
    <text evidence="8">Probably part of an ABC transporter complex. Probably responsible for the translocation of the substrate across the membrane.</text>
</comment>
<dbReference type="GO" id="GO:0005886">
    <property type="term" value="C:plasma membrane"/>
    <property type="evidence" value="ECO:0007669"/>
    <property type="project" value="UniProtKB-SubCell"/>
</dbReference>
<dbReference type="Pfam" id="PF00528">
    <property type="entry name" value="BPD_transp_1"/>
    <property type="match status" value="1"/>
</dbReference>
<evidence type="ECO:0000256" key="7">
    <source>
        <dbReference type="ARBA" id="ARBA00023136"/>
    </source>
</evidence>
<reference evidence="11 12" key="1">
    <citation type="journal article" date="2015" name="Stand. Genomic Sci.">
        <title>Genomic Encyclopedia of Bacterial and Archaeal Type Strains, Phase III: the genomes of soil and plant-associated and newly described type strains.</title>
        <authorList>
            <person name="Whitman W.B."/>
            <person name="Woyke T."/>
            <person name="Klenk H.P."/>
            <person name="Zhou Y."/>
            <person name="Lilburn T.G."/>
            <person name="Beck B.J."/>
            <person name="De Vos P."/>
            <person name="Vandamme P."/>
            <person name="Eisen J.A."/>
            <person name="Garrity G."/>
            <person name="Hugenholtz P."/>
            <person name="Kyrpides N.C."/>
        </authorList>
    </citation>
    <scope>NUCLEOTIDE SEQUENCE [LARGE SCALE GENOMIC DNA]</scope>
    <source>
        <strain evidence="11 12">CGMCC 1.7748</strain>
    </source>
</reference>
<feature type="domain" description="ABC transmembrane type-1" evidence="10">
    <location>
        <begin position="75"/>
        <end position="255"/>
    </location>
</feature>
<keyword evidence="7 9" id="KW-0472">Membrane</keyword>
<gene>
    <name evidence="11" type="ORF">IQ35_02343</name>
</gene>
<dbReference type="GO" id="GO:0010438">
    <property type="term" value="P:cellular response to sulfur starvation"/>
    <property type="evidence" value="ECO:0007669"/>
    <property type="project" value="TreeGrafter"/>
</dbReference>
<accession>A0A562KBJ8</accession>
<evidence type="ECO:0000256" key="8">
    <source>
        <dbReference type="ARBA" id="ARBA00056719"/>
    </source>
</evidence>
<name>A0A562KBJ8_SPHWJ</name>
<keyword evidence="5 9" id="KW-0812">Transmembrane</keyword>